<name>A0A812X4D0_SYMPI</name>
<dbReference type="OrthoDB" id="445418at2759"/>
<feature type="region of interest" description="Disordered" evidence="1">
    <location>
        <begin position="94"/>
        <end position="118"/>
    </location>
</feature>
<keyword evidence="4" id="KW-1185">Reference proteome</keyword>
<protein>
    <submittedName>
        <fullName evidence="3">GA2OX2 protein</fullName>
    </submittedName>
</protein>
<keyword evidence="2" id="KW-1133">Transmembrane helix</keyword>
<sequence length="157" mass="18067">GLQFSAMAVLCYRKQEALLRFRTVYYLMIFRPFVLLTIQLNLLTDINTQWAMSCLKEASMWWIYWQLLVALQPTYRIDLFMLFASGTWNGGTDSTNPSGEFRQGRAAVMPDPQPDDLEEPLPLPDVVEEVQERPGQQARQVMATNLDSYLLLQATVQ</sequence>
<reference evidence="3" key="1">
    <citation type="submission" date="2021-02" db="EMBL/GenBank/DDBJ databases">
        <authorList>
            <person name="Dougan E. K."/>
            <person name="Rhodes N."/>
            <person name="Thang M."/>
            <person name="Chan C."/>
        </authorList>
    </citation>
    <scope>NUCLEOTIDE SEQUENCE</scope>
</reference>
<feature type="non-terminal residue" evidence="3">
    <location>
        <position position="157"/>
    </location>
</feature>
<accession>A0A812X4D0</accession>
<evidence type="ECO:0000256" key="1">
    <source>
        <dbReference type="SAM" id="MobiDB-lite"/>
    </source>
</evidence>
<feature type="transmembrane region" description="Helical" evidence="2">
    <location>
        <begin position="23"/>
        <end position="42"/>
    </location>
</feature>
<feature type="non-terminal residue" evidence="3">
    <location>
        <position position="1"/>
    </location>
</feature>
<dbReference type="Proteomes" id="UP000649617">
    <property type="component" value="Unassembled WGS sequence"/>
</dbReference>
<gene>
    <name evidence="3" type="primary">GA2OX2</name>
    <name evidence="3" type="ORF">SPIL2461_LOCUS20656</name>
</gene>
<proteinExistence type="predicted"/>
<keyword evidence="2" id="KW-0812">Transmembrane</keyword>
<dbReference type="EMBL" id="CAJNIZ010045552">
    <property type="protein sequence ID" value="CAE7723471.1"/>
    <property type="molecule type" value="Genomic_DNA"/>
</dbReference>
<evidence type="ECO:0000256" key="2">
    <source>
        <dbReference type="SAM" id="Phobius"/>
    </source>
</evidence>
<dbReference type="AlphaFoldDB" id="A0A812X4D0"/>
<evidence type="ECO:0000313" key="4">
    <source>
        <dbReference type="Proteomes" id="UP000649617"/>
    </source>
</evidence>
<comment type="caution">
    <text evidence="3">The sequence shown here is derived from an EMBL/GenBank/DDBJ whole genome shotgun (WGS) entry which is preliminary data.</text>
</comment>
<organism evidence="3 4">
    <name type="scientific">Symbiodinium pilosum</name>
    <name type="common">Dinoflagellate</name>
    <dbReference type="NCBI Taxonomy" id="2952"/>
    <lineage>
        <taxon>Eukaryota</taxon>
        <taxon>Sar</taxon>
        <taxon>Alveolata</taxon>
        <taxon>Dinophyceae</taxon>
        <taxon>Suessiales</taxon>
        <taxon>Symbiodiniaceae</taxon>
        <taxon>Symbiodinium</taxon>
    </lineage>
</organism>
<evidence type="ECO:0000313" key="3">
    <source>
        <dbReference type="EMBL" id="CAE7723471.1"/>
    </source>
</evidence>
<keyword evidence="2" id="KW-0472">Membrane</keyword>